<keyword evidence="3 6" id="KW-0520">NAD</keyword>
<dbReference type="NCBIfam" id="TIGR01237">
    <property type="entry name" value="D1pyr5carbox2"/>
    <property type="match status" value="1"/>
</dbReference>
<name>A0A1M7KKY8_9BACL</name>
<dbReference type="InterPro" id="IPR047597">
    <property type="entry name" value="RocA_bacillales"/>
</dbReference>
<dbReference type="EC" id="1.2.1.88" evidence="6"/>
<protein>
    <recommendedName>
        <fullName evidence="6">1-pyrroline-5-carboxylate dehydrogenase</fullName>
        <shortName evidence="6">P5C dehydrogenase</shortName>
        <ecNumber evidence="6">1.2.1.88</ecNumber>
    </recommendedName>
    <alternativeName>
        <fullName evidence="6">L-glutamate gamma-semialdehyde dehydrogenase</fullName>
    </alternativeName>
</protein>
<feature type="active site" evidence="6">
    <location>
        <position position="286"/>
    </location>
</feature>
<evidence type="ECO:0000256" key="5">
    <source>
        <dbReference type="ARBA" id="ARBA00061617"/>
    </source>
</evidence>
<dbReference type="InterPro" id="IPR016160">
    <property type="entry name" value="Ald_DH_CS_CYS"/>
</dbReference>
<keyword evidence="9" id="KW-1185">Reference proteome</keyword>
<dbReference type="Pfam" id="PF00171">
    <property type="entry name" value="Aldedh"/>
    <property type="match status" value="1"/>
</dbReference>
<dbReference type="GO" id="GO:0006537">
    <property type="term" value="P:glutamate biosynthetic process"/>
    <property type="evidence" value="ECO:0007669"/>
    <property type="project" value="UniProtKB-UniRule"/>
</dbReference>
<dbReference type="InterPro" id="IPR050485">
    <property type="entry name" value="Proline_metab_enzyme"/>
</dbReference>
<dbReference type="GO" id="GO:0010133">
    <property type="term" value="P:L-proline catabolic process to L-glutamate"/>
    <property type="evidence" value="ECO:0007669"/>
    <property type="project" value="UniProtKB-UniPathway"/>
</dbReference>
<evidence type="ECO:0000259" key="7">
    <source>
        <dbReference type="Pfam" id="PF00171"/>
    </source>
</evidence>
<organism evidence="8 9">
    <name type="scientific">Lacicoccus alkaliphilus DSM 16010</name>
    <dbReference type="NCBI Taxonomy" id="1123231"/>
    <lineage>
        <taxon>Bacteria</taxon>
        <taxon>Bacillati</taxon>
        <taxon>Bacillota</taxon>
        <taxon>Bacilli</taxon>
        <taxon>Bacillales</taxon>
        <taxon>Salinicoccaceae</taxon>
        <taxon>Lacicoccus</taxon>
    </lineage>
</organism>
<dbReference type="FunFam" id="3.40.309.10:FF:000005">
    <property type="entry name" value="1-pyrroline-5-carboxylate dehydrogenase 1"/>
    <property type="match status" value="1"/>
</dbReference>
<comment type="catalytic activity">
    <reaction evidence="4 6">
        <text>L-glutamate 5-semialdehyde + NAD(+) + H2O = L-glutamate + NADH + 2 H(+)</text>
        <dbReference type="Rhea" id="RHEA:30235"/>
        <dbReference type="ChEBI" id="CHEBI:15377"/>
        <dbReference type="ChEBI" id="CHEBI:15378"/>
        <dbReference type="ChEBI" id="CHEBI:29985"/>
        <dbReference type="ChEBI" id="CHEBI:57540"/>
        <dbReference type="ChEBI" id="CHEBI:57945"/>
        <dbReference type="ChEBI" id="CHEBI:58066"/>
        <dbReference type="EC" id="1.2.1.88"/>
    </reaction>
</comment>
<dbReference type="FunFam" id="3.40.605.10:FF:000045">
    <property type="entry name" value="1-pyrroline-5-carboxylate dehydrogenase 1"/>
    <property type="match status" value="1"/>
</dbReference>
<accession>A0A1M7KKY8</accession>
<dbReference type="CDD" id="cd07124">
    <property type="entry name" value="ALDH_PutA-P5CDH-RocA"/>
    <property type="match status" value="1"/>
</dbReference>
<dbReference type="InterPro" id="IPR015590">
    <property type="entry name" value="Aldehyde_DH_dom"/>
</dbReference>
<dbReference type="STRING" id="1123231.SAMN02745189_02578"/>
<evidence type="ECO:0000256" key="6">
    <source>
        <dbReference type="HAMAP-Rule" id="MF_00733"/>
    </source>
</evidence>
<dbReference type="OrthoDB" id="9762913at2"/>
<gene>
    <name evidence="6" type="primary">rocA</name>
    <name evidence="8" type="ORF">SAMN02745189_02578</name>
</gene>
<comment type="pathway">
    <text evidence="1 6">Amino-acid degradation; L-proline degradation into L-glutamate; L-glutamate from L-proline: step 2/2.</text>
</comment>
<dbReference type="PANTHER" id="PTHR42862:SF1">
    <property type="entry name" value="DELTA-1-PYRROLINE-5-CARBOXYLATE DEHYDROGENASE 2, ISOFORM A-RELATED"/>
    <property type="match status" value="1"/>
</dbReference>
<comment type="similarity">
    <text evidence="5 6">Belongs to the aldehyde dehydrogenase family. RocA subfamily.</text>
</comment>
<sequence length="514" mass="56690">MVTPYKAEPATDFTVEANKQEFQKALEQVKEDFGAERPLVIGGKEVLTDDKTTVINPADKKQELGYVSKAKPEHIEQAFEAAEEAFEAWSTWAAKERADLLLRVSAIIRRRKHEFSALMVYEAGKPWNEADGDTNEAIDFIEYYARSMVDLADGKPTLDREGESNKYFYQPMGVGVTISPWNFPFAIMAGTTLAPVVAGNTVLLKPSGDTPLIAYKLMEVLQEAGLPGGVVNFVPGSSRDIGDYMVDHHKTHFITFTGSKSVGLRITERAAVVHEGQHFLKRTITEMGGKDTIIVDKDADIEVAAESIVHSAFGFSGQKCSACSRAVVHKDVYDEVLARSIELTKELTVGNTVDNTYMGPVVSQKQFDSIKEYIEIGKKEGKLEFGGETDDSTGFFVHPTIISDLDPEATIMQEEIFGPVVGFTKVKDFDEGLKVANNTEYGLTGAVITNTREHWHLACRKFDVGNLYLNRGCTAAVVGYHPFGGFKLSGTDQKTGSPDYLLNFVNQKVVSEMF</sequence>
<feature type="active site" evidence="6">
    <location>
        <position position="320"/>
    </location>
</feature>
<proteinExistence type="inferred from homology"/>
<dbReference type="Gene3D" id="3.40.605.10">
    <property type="entry name" value="Aldehyde Dehydrogenase, Chain A, domain 1"/>
    <property type="match status" value="1"/>
</dbReference>
<dbReference type="PANTHER" id="PTHR42862">
    <property type="entry name" value="DELTA-1-PYRROLINE-5-CARBOXYLATE DEHYDROGENASE 1, ISOFORM A-RELATED"/>
    <property type="match status" value="1"/>
</dbReference>
<keyword evidence="2 6" id="KW-0560">Oxidoreductase</keyword>
<dbReference type="AlphaFoldDB" id="A0A1M7KKY8"/>
<dbReference type="InterPro" id="IPR016161">
    <property type="entry name" value="Ald_DH/histidinol_DH"/>
</dbReference>
<dbReference type="PROSITE" id="PS00070">
    <property type="entry name" value="ALDEHYDE_DEHYDR_CYS"/>
    <property type="match status" value="1"/>
</dbReference>
<dbReference type="SUPFAM" id="SSF53720">
    <property type="entry name" value="ALDH-like"/>
    <property type="match status" value="1"/>
</dbReference>
<evidence type="ECO:0000256" key="3">
    <source>
        <dbReference type="ARBA" id="ARBA00023027"/>
    </source>
</evidence>
<dbReference type="RefSeq" id="WP_072710968.1">
    <property type="nucleotide sequence ID" value="NZ_FRCF01000019.1"/>
</dbReference>
<dbReference type="GO" id="GO:0004657">
    <property type="term" value="F:proline dehydrogenase activity"/>
    <property type="evidence" value="ECO:0007669"/>
    <property type="project" value="UniProtKB-ARBA"/>
</dbReference>
<dbReference type="UniPathway" id="UPA00261">
    <property type="reaction ID" value="UER00374"/>
</dbReference>
<evidence type="ECO:0000256" key="2">
    <source>
        <dbReference type="ARBA" id="ARBA00023002"/>
    </source>
</evidence>
<dbReference type="InterPro" id="IPR016162">
    <property type="entry name" value="Ald_DH_N"/>
</dbReference>
<dbReference type="GO" id="GO:0003842">
    <property type="term" value="F:L-glutamate gamma-semialdehyde dehydrogenase activity"/>
    <property type="evidence" value="ECO:0007669"/>
    <property type="project" value="UniProtKB-UniRule"/>
</dbReference>
<dbReference type="HAMAP" id="MF_00733">
    <property type="entry name" value="RocA"/>
    <property type="match status" value="1"/>
</dbReference>
<dbReference type="InterPro" id="IPR005932">
    <property type="entry name" value="RocA"/>
</dbReference>
<evidence type="ECO:0000256" key="1">
    <source>
        <dbReference type="ARBA" id="ARBA00004786"/>
    </source>
</evidence>
<dbReference type="InterPro" id="IPR016163">
    <property type="entry name" value="Ald_DH_C"/>
</dbReference>
<dbReference type="GO" id="GO:0009898">
    <property type="term" value="C:cytoplasmic side of plasma membrane"/>
    <property type="evidence" value="ECO:0007669"/>
    <property type="project" value="TreeGrafter"/>
</dbReference>
<feature type="domain" description="Aldehyde dehydrogenase" evidence="7">
    <location>
        <begin position="50"/>
        <end position="510"/>
    </location>
</feature>
<evidence type="ECO:0000313" key="9">
    <source>
        <dbReference type="Proteomes" id="UP000184206"/>
    </source>
</evidence>
<dbReference type="NCBIfam" id="NF002852">
    <property type="entry name" value="PRK03137.1"/>
    <property type="match status" value="1"/>
</dbReference>
<dbReference type="EMBL" id="FRCF01000019">
    <property type="protein sequence ID" value="SHM66069.1"/>
    <property type="molecule type" value="Genomic_DNA"/>
</dbReference>
<evidence type="ECO:0000256" key="4">
    <source>
        <dbReference type="ARBA" id="ARBA00048142"/>
    </source>
</evidence>
<reference evidence="8 9" key="1">
    <citation type="submission" date="2016-11" db="EMBL/GenBank/DDBJ databases">
        <authorList>
            <person name="Jaros S."/>
            <person name="Januszkiewicz K."/>
            <person name="Wedrychowicz H."/>
        </authorList>
    </citation>
    <scope>NUCLEOTIDE SEQUENCE [LARGE SCALE GENOMIC DNA]</scope>
    <source>
        <strain evidence="8 9">DSM 16010</strain>
    </source>
</reference>
<evidence type="ECO:0000313" key="8">
    <source>
        <dbReference type="EMBL" id="SHM66069.1"/>
    </source>
</evidence>
<dbReference type="Gene3D" id="3.40.309.10">
    <property type="entry name" value="Aldehyde Dehydrogenase, Chain A, domain 2"/>
    <property type="match status" value="1"/>
</dbReference>
<dbReference type="Proteomes" id="UP000184206">
    <property type="component" value="Unassembled WGS sequence"/>
</dbReference>